<dbReference type="FunFam" id="3.40.50.720:FF:000468">
    <property type="entry name" value="Short-chain dehydrogenase, putative"/>
    <property type="match status" value="1"/>
</dbReference>
<protein>
    <recommendedName>
        <fullName evidence="11">3-dehydrosphinganine reductase</fullName>
        <ecNumber evidence="11">1.1.1.102</ecNumber>
    </recommendedName>
</protein>
<dbReference type="InterPro" id="IPR036291">
    <property type="entry name" value="NAD(P)-bd_dom_sf"/>
</dbReference>
<evidence type="ECO:0000256" key="9">
    <source>
        <dbReference type="ARBA" id="ARBA00023002"/>
    </source>
</evidence>
<comment type="caution">
    <text evidence="13">The sequence shown here is derived from an EMBL/GenBank/DDBJ whole genome shotgun (WGS) entry which is preliminary data.</text>
</comment>
<accession>A0ABD4T7B0</accession>
<dbReference type="Proteomes" id="UP000031561">
    <property type="component" value="Unassembled WGS sequence"/>
</dbReference>
<proteinExistence type="inferred from homology"/>
<dbReference type="SUPFAM" id="SSF51735">
    <property type="entry name" value="NAD(P)-binding Rossmann-fold domains"/>
    <property type="match status" value="1"/>
</dbReference>
<evidence type="ECO:0000256" key="6">
    <source>
        <dbReference type="ARBA" id="ARBA00022824"/>
    </source>
</evidence>
<dbReference type="GO" id="GO:0030148">
    <property type="term" value="P:sphingolipid biosynthetic process"/>
    <property type="evidence" value="ECO:0007669"/>
    <property type="project" value="UniProtKB-ARBA"/>
</dbReference>
<keyword evidence="10" id="KW-0443">Lipid metabolism</keyword>
<reference evidence="13 14" key="1">
    <citation type="journal article" date="2015" name="Genome Announc.">
        <title>Draft Genome Sequence of Filamentous Marine Cyanobacterium Lyngbya confervoides Strain BDU141951.</title>
        <authorList>
            <person name="Chandrababunaidu M.M."/>
            <person name="Sen D."/>
            <person name="Tripathy S."/>
        </authorList>
    </citation>
    <scope>NUCLEOTIDE SEQUENCE [LARGE SCALE GENOMIC DNA]</scope>
    <source>
        <strain evidence="13 14">BDU141951</strain>
    </source>
</reference>
<geneLocation type="plasmid" evidence="13">
    <name>unnamed22</name>
</geneLocation>
<dbReference type="EMBL" id="JTHE03000101">
    <property type="protein sequence ID" value="MCM1984618.1"/>
    <property type="molecule type" value="Genomic_DNA"/>
</dbReference>
<keyword evidence="14" id="KW-1185">Reference proteome</keyword>
<keyword evidence="9" id="KW-0560">Oxidoreductase</keyword>
<dbReference type="RefSeq" id="WP_166283312.1">
    <property type="nucleotide sequence ID" value="NZ_JTHE03000101.1"/>
</dbReference>
<feature type="domain" description="Ketoreductase" evidence="12">
    <location>
        <begin position="6"/>
        <end position="190"/>
    </location>
</feature>
<dbReference type="Gene3D" id="3.40.50.720">
    <property type="entry name" value="NAD(P)-binding Rossmann-like Domain"/>
    <property type="match status" value="1"/>
</dbReference>
<evidence type="ECO:0000256" key="8">
    <source>
        <dbReference type="ARBA" id="ARBA00022919"/>
    </source>
</evidence>
<organism evidence="13 14">
    <name type="scientific">Lyngbya confervoides BDU141951</name>
    <dbReference type="NCBI Taxonomy" id="1574623"/>
    <lineage>
        <taxon>Bacteria</taxon>
        <taxon>Bacillati</taxon>
        <taxon>Cyanobacteriota</taxon>
        <taxon>Cyanophyceae</taxon>
        <taxon>Oscillatoriophycideae</taxon>
        <taxon>Oscillatoriales</taxon>
        <taxon>Microcoleaceae</taxon>
        <taxon>Lyngbya</taxon>
    </lineage>
</organism>
<evidence type="ECO:0000256" key="1">
    <source>
        <dbReference type="ARBA" id="ARBA00004240"/>
    </source>
</evidence>
<comment type="pathway">
    <text evidence="3">Sphingolipid metabolism.</text>
</comment>
<comment type="subcellular location">
    <subcellularLocation>
        <location evidence="1">Endoplasmic reticulum</location>
    </subcellularLocation>
</comment>
<evidence type="ECO:0000256" key="7">
    <source>
        <dbReference type="ARBA" id="ARBA00022857"/>
    </source>
</evidence>
<dbReference type="PANTHER" id="PTHR43550">
    <property type="entry name" value="3-KETODIHYDROSPHINGOSINE REDUCTASE"/>
    <property type="match status" value="1"/>
</dbReference>
<dbReference type="InterPro" id="IPR002347">
    <property type="entry name" value="SDR_fam"/>
</dbReference>
<comment type="pathway">
    <text evidence="2">Lipid metabolism; sphingolipid metabolism.</text>
</comment>
<sequence>MSVPRPHAIITGGSSGIGKAIARQFLQRNAHITLIARRSAVLLQAKSELEMGKEDNDQQILILTADVSVEEQISAAIAQAIQIHGSPNWLILSAGVARPGLFQDLPLAVFEQTMATNYFGSLYSLKAALPAMQAQGEGHVVFIASGAGLVGFYGYSPYSASKFALRGLAESLRGELQPLGLRVSIVYPPDTDTPQLAAEQLTKPLATQMITATAQTWTPEAVAATIVAGIDRQVFTITPGWEMTLLERLHSLIAPLLQNYCDRLVARATRRAFPP</sequence>
<evidence type="ECO:0000256" key="11">
    <source>
        <dbReference type="ARBA" id="ARBA00026112"/>
    </source>
</evidence>
<dbReference type="PANTHER" id="PTHR43550:SF3">
    <property type="entry name" value="3-KETODIHYDROSPHINGOSINE REDUCTASE"/>
    <property type="match status" value="1"/>
</dbReference>
<dbReference type="InterPro" id="IPR020904">
    <property type="entry name" value="Sc_DH/Rdtase_CS"/>
</dbReference>
<dbReference type="GO" id="GO:0047560">
    <property type="term" value="F:3-dehydrosphinganine reductase activity"/>
    <property type="evidence" value="ECO:0007669"/>
    <property type="project" value="UniProtKB-EC"/>
</dbReference>
<dbReference type="GO" id="GO:0016020">
    <property type="term" value="C:membrane"/>
    <property type="evidence" value="ECO:0007669"/>
    <property type="project" value="GOC"/>
</dbReference>
<dbReference type="GO" id="GO:0000166">
    <property type="term" value="F:nucleotide binding"/>
    <property type="evidence" value="ECO:0007669"/>
    <property type="project" value="UniProtKB-KW"/>
</dbReference>
<evidence type="ECO:0000313" key="14">
    <source>
        <dbReference type="Proteomes" id="UP000031561"/>
    </source>
</evidence>
<evidence type="ECO:0000256" key="5">
    <source>
        <dbReference type="ARBA" id="ARBA00022741"/>
    </source>
</evidence>
<dbReference type="InterPro" id="IPR045022">
    <property type="entry name" value="KDSR-like"/>
</dbReference>
<evidence type="ECO:0000256" key="3">
    <source>
        <dbReference type="ARBA" id="ARBA00004991"/>
    </source>
</evidence>
<dbReference type="PROSITE" id="PS00061">
    <property type="entry name" value="ADH_SHORT"/>
    <property type="match status" value="1"/>
</dbReference>
<dbReference type="InterPro" id="IPR057326">
    <property type="entry name" value="KR_dom"/>
</dbReference>
<dbReference type="AlphaFoldDB" id="A0ABD4T7B0"/>
<evidence type="ECO:0000256" key="10">
    <source>
        <dbReference type="ARBA" id="ARBA00023098"/>
    </source>
</evidence>
<dbReference type="CDD" id="cd08939">
    <property type="entry name" value="KDSR-like_SDR_c"/>
    <property type="match status" value="1"/>
</dbReference>
<keyword evidence="6" id="KW-0256">Endoplasmic reticulum</keyword>
<evidence type="ECO:0000256" key="4">
    <source>
        <dbReference type="ARBA" id="ARBA00006484"/>
    </source>
</evidence>
<keyword evidence="7" id="KW-0521">NADP</keyword>
<evidence type="ECO:0000259" key="12">
    <source>
        <dbReference type="SMART" id="SM00822"/>
    </source>
</evidence>
<dbReference type="PRINTS" id="PR00081">
    <property type="entry name" value="GDHRDH"/>
</dbReference>
<keyword evidence="13" id="KW-0614">Plasmid</keyword>
<gene>
    <name evidence="13" type="ORF">QQ91_0017485</name>
</gene>
<evidence type="ECO:0000313" key="13">
    <source>
        <dbReference type="EMBL" id="MCM1984618.1"/>
    </source>
</evidence>
<dbReference type="Pfam" id="PF00106">
    <property type="entry name" value="adh_short"/>
    <property type="match status" value="1"/>
</dbReference>
<evidence type="ECO:0000256" key="2">
    <source>
        <dbReference type="ARBA" id="ARBA00004760"/>
    </source>
</evidence>
<keyword evidence="5" id="KW-0547">Nucleotide-binding</keyword>
<keyword evidence="8" id="KW-0746">Sphingolipid metabolism</keyword>
<name>A0ABD4T7B0_9CYAN</name>
<dbReference type="SMART" id="SM00822">
    <property type="entry name" value="PKS_KR"/>
    <property type="match status" value="1"/>
</dbReference>
<comment type="similarity">
    <text evidence="4">Belongs to the short-chain dehydrogenases/reductases (SDR) family.</text>
</comment>
<dbReference type="EC" id="1.1.1.102" evidence="11"/>